<feature type="domain" description="Dynamin N-terminal" evidence="1">
    <location>
        <begin position="38"/>
        <end position="186"/>
    </location>
</feature>
<dbReference type="Pfam" id="PF00350">
    <property type="entry name" value="Dynamin_N"/>
    <property type="match status" value="1"/>
</dbReference>
<proteinExistence type="predicted"/>
<dbReference type="Gene3D" id="3.40.50.300">
    <property type="entry name" value="P-loop containing nucleotide triphosphate hydrolases"/>
    <property type="match status" value="1"/>
</dbReference>
<gene>
    <name evidence="2" type="ORF">FHP06_13060</name>
</gene>
<dbReference type="AlphaFoldDB" id="A0A5C8NFM8"/>
<dbReference type="PANTHER" id="PTHR43681">
    <property type="entry name" value="TRANSMEMBRANE GTPASE FZO"/>
    <property type="match status" value="1"/>
</dbReference>
<dbReference type="OrthoDB" id="4379468at2"/>
<reference evidence="2 3" key="1">
    <citation type="submission" date="2019-06" db="EMBL/GenBank/DDBJ databases">
        <title>Aeromicrobium sp. nov., isolated from a maize field.</title>
        <authorList>
            <person name="Lin S.-Y."/>
            <person name="Tsai C.-F."/>
            <person name="Young C.-C."/>
        </authorList>
    </citation>
    <scope>NUCLEOTIDE SEQUENCE [LARGE SCALE GENOMIC DNA]</scope>
    <source>
        <strain evidence="2 3">CC-CFT486</strain>
    </source>
</reference>
<dbReference type="PANTHER" id="PTHR43681:SF1">
    <property type="entry name" value="SARCALUMENIN"/>
    <property type="match status" value="1"/>
</dbReference>
<dbReference type="InterPro" id="IPR051943">
    <property type="entry name" value="TRAFAC_Dynamin-like_GTPase"/>
</dbReference>
<sequence>MTTARDLLDLAIRAYRREPEILETLQAHRVRLDEPLRVALVGSVKAGKSTLLNALLGEHLAPTDARECTRVVTWYRHGSTPQVVAKPVNGSPENLPVHRQHGRLELDLGDATADSLERIDVTWPADPLAELILVDTPGTVSISESISSRTQKFLAPPDGVSEADAVIYMLRSLHLSDVEFLHDVKNHHGRADGSAPRSIAVLSRADELGGGRLDAMVSVNAAAAKLRTDPALDGVCEALVPVAGLLALASTTLRQSEFSAFVALEKLPRDEREALLASVDRFITAEDENLPSPRVRASLVERFGVYGIRLAIAVLRTGIKDAPTLSAELVRRSGLDELRRVIDVHFQQRHAELKAHSAISAVYRVLQDNPREHTQELLEDAEEFLANAHAFREMRLISHVRSVKLALAPEELEELIRLTGGNGTSPKQRLGLDEDVDDLTAHRAAYDALWAWTERAEHPLIDRDTAAACRVVRRSCEGILDELSQAHFATV</sequence>
<evidence type="ECO:0000259" key="1">
    <source>
        <dbReference type="Pfam" id="PF00350"/>
    </source>
</evidence>
<evidence type="ECO:0000313" key="3">
    <source>
        <dbReference type="Proteomes" id="UP000321571"/>
    </source>
</evidence>
<organism evidence="2 3">
    <name type="scientific">Aeromicrobium terrae</name>
    <dbReference type="NCBI Taxonomy" id="2498846"/>
    <lineage>
        <taxon>Bacteria</taxon>
        <taxon>Bacillati</taxon>
        <taxon>Actinomycetota</taxon>
        <taxon>Actinomycetes</taxon>
        <taxon>Propionibacteriales</taxon>
        <taxon>Nocardioidaceae</taxon>
        <taxon>Aeromicrobium</taxon>
    </lineage>
</organism>
<dbReference type="SUPFAM" id="SSF52540">
    <property type="entry name" value="P-loop containing nucleoside triphosphate hydrolases"/>
    <property type="match status" value="1"/>
</dbReference>
<dbReference type="InterPro" id="IPR027417">
    <property type="entry name" value="P-loop_NTPase"/>
</dbReference>
<keyword evidence="3" id="KW-1185">Reference proteome</keyword>
<name>A0A5C8NFM8_9ACTN</name>
<protein>
    <submittedName>
        <fullName evidence="2">Isoniazid-inducible protein iniC</fullName>
    </submittedName>
</protein>
<comment type="caution">
    <text evidence="2">The sequence shown here is derived from an EMBL/GenBank/DDBJ whole genome shotgun (WGS) entry which is preliminary data.</text>
</comment>
<evidence type="ECO:0000313" key="2">
    <source>
        <dbReference type="EMBL" id="TXL57781.1"/>
    </source>
</evidence>
<dbReference type="Proteomes" id="UP000321571">
    <property type="component" value="Unassembled WGS sequence"/>
</dbReference>
<accession>A0A5C8NFM8</accession>
<dbReference type="EMBL" id="VDUX01000006">
    <property type="protein sequence ID" value="TXL57781.1"/>
    <property type="molecule type" value="Genomic_DNA"/>
</dbReference>
<dbReference type="InterPro" id="IPR045063">
    <property type="entry name" value="Dynamin_N"/>
</dbReference>